<keyword evidence="3" id="KW-1185">Reference proteome</keyword>
<evidence type="ECO:0000259" key="1">
    <source>
        <dbReference type="Pfam" id="PF03235"/>
    </source>
</evidence>
<evidence type="ECO:0000313" key="2">
    <source>
        <dbReference type="EMBL" id="MBM7814392.1"/>
    </source>
</evidence>
<organism evidence="2 3">
    <name type="scientific">Saccharothrix algeriensis</name>
    <dbReference type="NCBI Taxonomy" id="173560"/>
    <lineage>
        <taxon>Bacteria</taxon>
        <taxon>Bacillati</taxon>
        <taxon>Actinomycetota</taxon>
        <taxon>Actinomycetes</taxon>
        <taxon>Pseudonocardiales</taxon>
        <taxon>Pseudonocardiaceae</taxon>
        <taxon>Saccharothrix</taxon>
    </lineage>
</organism>
<dbReference type="RefSeq" id="WP_204844935.1">
    <property type="nucleotide sequence ID" value="NZ_JAFBCL010000001.1"/>
</dbReference>
<dbReference type="Pfam" id="PF03235">
    <property type="entry name" value="GmrSD_N"/>
    <property type="match status" value="1"/>
</dbReference>
<dbReference type="Proteomes" id="UP001195724">
    <property type="component" value="Unassembled WGS sequence"/>
</dbReference>
<dbReference type="PANTHER" id="PTHR39639:SF1">
    <property type="entry name" value="DUF262 DOMAIN-CONTAINING PROTEIN"/>
    <property type="match status" value="1"/>
</dbReference>
<proteinExistence type="predicted"/>
<evidence type="ECO:0000313" key="3">
    <source>
        <dbReference type="Proteomes" id="UP001195724"/>
    </source>
</evidence>
<comment type="caution">
    <text evidence="2">The sequence shown here is derived from an EMBL/GenBank/DDBJ whole genome shotgun (WGS) entry which is preliminary data.</text>
</comment>
<gene>
    <name evidence="2" type="ORF">JOE68_005257</name>
</gene>
<reference evidence="2 3" key="1">
    <citation type="submission" date="2021-01" db="EMBL/GenBank/DDBJ databases">
        <title>Sequencing the genomes of 1000 actinobacteria strains.</title>
        <authorList>
            <person name="Klenk H.-P."/>
        </authorList>
    </citation>
    <scope>NUCLEOTIDE SEQUENCE [LARGE SCALE GENOMIC DNA]</scope>
    <source>
        <strain evidence="2 3">DSM 44581</strain>
    </source>
</reference>
<feature type="domain" description="GmrSD restriction endonucleases N-terminal" evidence="1">
    <location>
        <begin position="16"/>
        <end position="170"/>
    </location>
</feature>
<dbReference type="PANTHER" id="PTHR39639">
    <property type="entry name" value="CHROMOSOME 16, WHOLE GENOME SHOTGUN SEQUENCE"/>
    <property type="match status" value="1"/>
</dbReference>
<dbReference type="InterPro" id="IPR004919">
    <property type="entry name" value="GmrSD_N"/>
</dbReference>
<sequence length="593" mass="67677">MQSSELSVQGQTLQTLYNFYFNGYLQVNRRYQRKLVWSVDEKQKLIDSVVNKLPIPLVLIAERPRGTIGKYEIIDGLQRLEAFFSFMENAYDYNGEYFDLETIGDTKDRLDSGRIKQKRPKLSRSTSLAIANYQIPVSIYREATTSSIDEVFRRINSGGRRLSLHEIRQAGSSGPLPDLVRRVSASIRGDGTFSDIVAFSEMPKLSISRKELQYGLSIDDIFWVRHDVLAQEDVRASSDEELVLDLVLDIVLEQRPTTGWQNRDVAYGLPRKINTASLEDVNKAVANANPEMLHQQILAIIKLCDEVMAGHGSLGRHMVKLETYEKGTRRQFQAIFSALYELTFKQNMAPKSHEAVRVVLDNFWSKGLSIPTGGSAWGKQDKEKLYPQTQKSLRRAFYVREPRKNFIELNSRMYLENLLQGHSLEHPLVEMKQGFCTLSDPPIQDVTLFDDVLTTAVAMANHDRQAEGLILVGIADKPGDAERAAKFFNIKPLSINNRIAIGTEEQIEYLGYDVDRWWRRWQQKIEAAPVSNDFARSLAMSLKPVYCDGLLLWELRPKSIGSPLTYNGKFYIRIGSSTKEIPADEFLSLMTRW</sequence>
<protein>
    <recommendedName>
        <fullName evidence="1">GmrSD restriction endonucleases N-terminal domain-containing protein</fullName>
    </recommendedName>
</protein>
<dbReference type="EMBL" id="JAFBCL010000001">
    <property type="protein sequence ID" value="MBM7814392.1"/>
    <property type="molecule type" value="Genomic_DNA"/>
</dbReference>
<accession>A0ABS2SDQ2</accession>
<name>A0ABS2SDQ2_9PSEU</name>